<dbReference type="InterPro" id="IPR011032">
    <property type="entry name" value="GroES-like_sf"/>
</dbReference>
<dbReference type="InterPro" id="IPR050129">
    <property type="entry name" value="Zn_alcohol_dh"/>
</dbReference>
<protein>
    <submittedName>
        <fullName evidence="5">(R,R)-butanediol dehydrogenase / meso-butanediol dehydrogenase / diacetyl reductase</fullName>
    </submittedName>
</protein>
<dbReference type="Gene3D" id="3.90.180.10">
    <property type="entry name" value="Medium-chain alcohol dehydrogenases, catalytic domain"/>
    <property type="match status" value="1"/>
</dbReference>
<dbReference type="InterPro" id="IPR002328">
    <property type="entry name" value="ADH_Zn_CS"/>
</dbReference>
<evidence type="ECO:0000256" key="3">
    <source>
        <dbReference type="ARBA" id="ARBA00023002"/>
    </source>
</evidence>
<dbReference type="STRING" id="37658.SAMN05661086_03084"/>
<dbReference type="PANTHER" id="PTHR43401">
    <property type="entry name" value="L-THREONINE 3-DEHYDROGENASE"/>
    <property type="match status" value="1"/>
</dbReference>
<evidence type="ECO:0000259" key="4">
    <source>
        <dbReference type="SMART" id="SM00829"/>
    </source>
</evidence>
<feature type="domain" description="Enoyl reductase (ER)" evidence="4">
    <location>
        <begin position="7"/>
        <end position="338"/>
    </location>
</feature>
<dbReference type="GO" id="GO:0008270">
    <property type="term" value="F:zinc ion binding"/>
    <property type="evidence" value="ECO:0007669"/>
    <property type="project" value="InterPro"/>
</dbReference>
<keyword evidence="2" id="KW-0862">Zinc</keyword>
<dbReference type="InterPro" id="IPR036291">
    <property type="entry name" value="NAD(P)-bd_dom_sf"/>
</dbReference>
<reference evidence="5 6" key="1">
    <citation type="submission" date="2016-10" db="EMBL/GenBank/DDBJ databases">
        <authorList>
            <person name="de Groot N.N."/>
        </authorList>
    </citation>
    <scope>NUCLEOTIDE SEQUENCE [LARGE SCALE GENOMIC DNA]</scope>
    <source>
        <strain evidence="5 6">743A</strain>
    </source>
</reference>
<dbReference type="SUPFAM" id="SSF51735">
    <property type="entry name" value="NAD(P)-binding Rossmann-fold domains"/>
    <property type="match status" value="1"/>
</dbReference>
<keyword evidence="6" id="KW-1185">Reference proteome</keyword>
<proteinExistence type="predicted"/>
<name>A0A1I6L6A5_9FIRM</name>
<dbReference type="PANTHER" id="PTHR43401:SF2">
    <property type="entry name" value="L-THREONINE 3-DEHYDROGENASE"/>
    <property type="match status" value="1"/>
</dbReference>
<evidence type="ECO:0000256" key="1">
    <source>
        <dbReference type="ARBA" id="ARBA00022723"/>
    </source>
</evidence>
<dbReference type="Gene3D" id="3.40.50.720">
    <property type="entry name" value="NAD(P)-binding Rossmann-like Domain"/>
    <property type="match status" value="1"/>
</dbReference>
<evidence type="ECO:0000256" key="2">
    <source>
        <dbReference type="ARBA" id="ARBA00022833"/>
    </source>
</evidence>
<dbReference type="SUPFAM" id="SSF50129">
    <property type="entry name" value="GroES-like"/>
    <property type="match status" value="1"/>
</dbReference>
<dbReference type="GO" id="GO:0016491">
    <property type="term" value="F:oxidoreductase activity"/>
    <property type="evidence" value="ECO:0007669"/>
    <property type="project" value="UniProtKB-KW"/>
</dbReference>
<dbReference type="PROSITE" id="PS00059">
    <property type="entry name" value="ADH_ZINC"/>
    <property type="match status" value="1"/>
</dbReference>
<dbReference type="AlphaFoldDB" id="A0A1I6L6A5"/>
<dbReference type="InterPro" id="IPR013154">
    <property type="entry name" value="ADH-like_N"/>
</dbReference>
<keyword evidence="1" id="KW-0479">Metal-binding</keyword>
<keyword evidence="3" id="KW-0560">Oxidoreductase</keyword>
<dbReference type="RefSeq" id="WP_092562675.1">
    <property type="nucleotide sequence ID" value="NZ_FOYZ01000014.1"/>
</dbReference>
<dbReference type="Proteomes" id="UP000199659">
    <property type="component" value="Unassembled WGS sequence"/>
</dbReference>
<dbReference type="EMBL" id="FOYZ01000014">
    <property type="protein sequence ID" value="SFR98996.1"/>
    <property type="molecule type" value="Genomic_DNA"/>
</dbReference>
<gene>
    <name evidence="5" type="ORF">SAMN05661086_03084</name>
</gene>
<dbReference type="SMART" id="SM00829">
    <property type="entry name" value="PKS_ER"/>
    <property type="match status" value="1"/>
</dbReference>
<dbReference type="Pfam" id="PF08240">
    <property type="entry name" value="ADH_N"/>
    <property type="match status" value="1"/>
</dbReference>
<evidence type="ECO:0000313" key="6">
    <source>
        <dbReference type="Proteomes" id="UP000199659"/>
    </source>
</evidence>
<accession>A0A1I6L6A5</accession>
<dbReference type="OrthoDB" id="9777057at2"/>
<evidence type="ECO:0000313" key="5">
    <source>
        <dbReference type="EMBL" id="SFR98996.1"/>
    </source>
</evidence>
<sequence length="344" mass="37963">MQGIVWTEDKRLELREMEEPVIKHENDVKVKIYGTGICGTDLNLVKGKMTAKANMIIGHEAVGTVVETGKGVTNVSVGDRVVIDPTQFCGKCSYCRQGLTCFCDSFDEYQLGIGAHGTFADYYVGEDRFIYKIPDDMSWDTAILIEPLTCVLNIVTQAKLKPEDAVLVIGSGPIGAICQLVCSKIAGVTVAVELNPYRREMSSRICDYAYFPDELTENEVHRINNGRKFDVIIDAVGNQMQKALPLAGKGCRLFAAGFDQTYEMTINTFRFLENGISLIGTGEVHQMTESAVRYASKLKGLDELVTKKIPLSKYQEAFDELLHVSQEGNASGTMKLVLLSNITD</sequence>
<dbReference type="InterPro" id="IPR020843">
    <property type="entry name" value="ER"/>
</dbReference>
<organism evidence="5 6">
    <name type="scientific">Anaeromicropila populeti</name>
    <dbReference type="NCBI Taxonomy" id="37658"/>
    <lineage>
        <taxon>Bacteria</taxon>
        <taxon>Bacillati</taxon>
        <taxon>Bacillota</taxon>
        <taxon>Clostridia</taxon>
        <taxon>Lachnospirales</taxon>
        <taxon>Lachnospiraceae</taxon>
        <taxon>Anaeromicropila</taxon>
    </lineage>
</organism>